<comment type="similarity">
    <text evidence="1">Belongs to the ROK (NagC/XylR) family.</text>
</comment>
<evidence type="ECO:0000256" key="1">
    <source>
        <dbReference type="ARBA" id="ARBA00006479"/>
    </source>
</evidence>
<dbReference type="EMBL" id="SNWQ01000003">
    <property type="protein sequence ID" value="TDO51646.1"/>
    <property type="molecule type" value="Genomic_DNA"/>
</dbReference>
<dbReference type="InterPro" id="IPR036388">
    <property type="entry name" value="WH-like_DNA-bd_sf"/>
</dbReference>
<dbReference type="AlphaFoldDB" id="A0A4R6KLI3"/>
<keyword evidence="3" id="KW-0808">Transferase</keyword>
<dbReference type="GO" id="GO:0003700">
    <property type="term" value="F:DNA-binding transcription factor activity"/>
    <property type="evidence" value="ECO:0007669"/>
    <property type="project" value="InterPro"/>
</dbReference>
<dbReference type="Gene3D" id="3.30.420.40">
    <property type="match status" value="2"/>
</dbReference>
<protein>
    <submittedName>
        <fullName evidence="3">Putative NBD/HSP70 family sugar kinase</fullName>
    </submittedName>
</protein>
<dbReference type="Proteomes" id="UP000295388">
    <property type="component" value="Unassembled WGS sequence"/>
</dbReference>
<evidence type="ECO:0000259" key="2">
    <source>
        <dbReference type="Pfam" id="PF12802"/>
    </source>
</evidence>
<keyword evidence="4" id="KW-1185">Reference proteome</keyword>
<dbReference type="SUPFAM" id="SSF46785">
    <property type="entry name" value="Winged helix' DNA-binding domain"/>
    <property type="match status" value="1"/>
</dbReference>
<dbReference type="Pfam" id="PF12802">
    <property type="entry name" value="MarR_2"/>
    <property type="match status" value="1"/>
</dbReference>
<dbReference type="CDD" id="cd24076">
    <property type="entry name" value="ASKHA_ATPase_ROK_BsXylR-like"/>
    <property type="match status" value="1"/>
</dbReference>
<gene>
    <name evidence="3" type="ORF">EV643_103385</name>
</gene>
<dbReference type="InterPro" id="IPR000835">
    <property type="entry name" value="HTH_MarR-typ"/>
</dbReference>
<dbReference type="InterPro" id="IPR036390">
    <property type="entry name" value="WH_DNA-bd_sf"/>
</dbReference>
<comment type="caution">
    <text evidence="3">The sequence shown here is derived from an EMBL/GenBank/DDBJ whole genome shotgun (WGS) entry which is preliminary data.</text>
</comment>
<accession>A0A4R6KLI3</accession>
<dbReference type="InterPro" id="IPR000600">
    <property type="entry name" value="ROK"/>
</dbReference>
<sequence>MGAVTNSLPAGLHTVRRHNAGLVLDAIATRPGISRAGIAARTGLAKATVSGSIDRLVAANLIVDTGPQTRSGRGRRGTGLTLSPSGPHGLGVEIGVDYLATCLVDLAGTTRAHRIRACNNRTRSMRQVMAHVARAVRAALDEAEAMGAPVGGIGIAVPGLVESSGMLRTAPNLGWRDVDVRAELATRVDLADRPIIVGNEANFAATAELLSAESGDLRDFVHITGEIGVGAGIIINGALLAGVHGFSGEIGHVCVDPDGLLCGCGARGCLETMAGQDAIMSNAGVPANGRPPAHLIDTLTERLAHGDPAALDAARTAGRALGIALAALINIIDVPVVVLGGSYGALEPWIGPPILDELATHVISAPWEPPQVLRSQLGAEAAVRGAAAAAVQDILADPENAMASARSAT</sequence>
<name>A0A4R6KLI3_9ACTN</name>
<dbReference type="GO" id="GO:0016301">
    <property type="term" value="F:kinase activity"/>
    <property type="evidence" value="ECO:0007669"/>
    <property type="project" value="UniProtKB-KW"/>
</dbReference>
<dbReference type="Pfam" id="PF00480">
    <property type="entry name" value="ROK"/>
    <property type="match status" value="1"/>
</dbReference>
<dbReference type="InterPro" id="IPR043129">
    <property type="entry name" value="ATPase_NBD"/>
</dbReference>
<dbReference type="PANTHER" id="PTHR18964">
    <property type="entry name" value="ROK (REPRESSOR, ORF, KINASE) FAMILY"/>
    <property type="match status" value="1"/>
</dbReference>
<organism evidence="3 4">
    <name type="scientific">Kribbella caucasensis</name>
    <dbReference type="NCBI Taxonomy" id="2512215"/>
    <lineage>
        <taxon>Bacteria</taxon>
        <taxon>Bacillati</taxon>
        <taxon>Actinomycetota</taxon>
        <taxon>Actinomycetes</taxon>
        <taxon>Propionibacteriales</taxon>
        <taxon>Kribbellaceae</taxon>
        <taxon>Kribbella</taxon>
    </lineage>
</organism>
<proteinExistence type="inferred from homology"/>
<evidence type="ECO:0000313" key="3">
    <source>
        <dbReference type="EMBL" id="TDO51646.1"/>
    </source>
</evidence>
<dbReference type="PANTHER" id="PTHR18964:SF149">
    <property type="entry name" value="BIFUNCTIONAL UDP-N-ACETYLGLUCOSAMINE 2-EPIMERASE_N-ACETYLMANNOSAMINE KINASE"/>
    <property type="match status" value="1"/>
</dbReference>
<keyword evidence="3" id="KW-0418">Kinase</keyword>
<dbReference type="SUPFAM" id="SSF53067">
    <property type="entry name" value="Actin-like ATPase domain"/>
    <property type="match status" value="1"/>
</dbReference>
<evidence type="ECO:0000313" key="4">
    <source>
        <dbReference type="Proteomes" id="UP000295388"/>
    </source>
</evidence>
<reference evidence="3 4" key="1">
    <citation type="submission" date="2019-03" db="EMBL/GenBank/DDBJ databases">
        <title>Genomic Encyclopedia of Type Strains, Phase III (KMG-III): the genomes of soil and plant-associated and newly described type strains.</title>
        <authorList>
            <person name="Whitman W."/>
        </authorList>
    </citation>
    <scope>NUCLEOTIDE SEQUENCE [LARGE SCALE GENOMIC DNA]</scope>
    <source>
        <strain evidence="3 4">VKM Ac-2527</strain>
    </source>
</reference>
<feature type="domain" description="HTH marR-type" evidence="2">
    <location>
        <begin position="22"/>
        <end position="63"/>
    </location>
</feature>
<dbReference type="Gene3D" id="1.10.10.10">
    <property type="entry name" value="Winged helix-like DNA-binding domain superfamily/Winged helix DNA-binding domain"/>
    <property type="match status" value="1"/>
</dbReference>